<reference evidence="9" key="1">
    <citation type="submission" date="2022-12" db="EMBL/GenBank/DDBJ databases">
        <authorList>
            <person name="Brejova B."/>
        </authorList>
    </citation>
    <scope>NUCLEOTIDE SEQUENCE</scope>
</reference>
<feature type="domain" description="Allantoicase" evidence="8">
    <location>
        <begin position="194"/>
        <end position="330"/>
    </location>
</feature>
<dbReference type="PANTHER" id="PTHR12045">
    <property type="entry name" value="ALLANTOICASE"/>
    <property type="match status" value="1"/>
</dbReference>
<dbReference type="Pfam" id="PF03561">
    <property type="entry name" value="Allantoicase"/>
    <property type="match status" value="2"/>
</dbReference>
<dbReference type="FunFam" id="2.60.120.260:FF:000078">
    <property type="entry name" value="DAL2p Allantoicase"/>
    <property type="match status" value="1"/>
</dbReference>
<dbReference type="GO" id="GO:0000256">
    <property type="term" value="P:allantoin catabolic process"/>
    <property type="evidence" value="ECO:0007669"/>
    <property type="project" value="InterPro"/>
</dbReference>
<gene>
    <name evidence="9" type="ORF">CANVERA_P1300</name>
</gene>
<comment type="function">
    <text evidence="6">Utilization of purines as secondary nitrogen sources, when primary sources are limiting.</text>
</comment>
<organism evidence="9 10">
    <name type="scientific">Candida verbasci</name>
    <dbReference type="NCBI Taxonomy" id="1227364"/>
    <lineage>
        <taxon>Eukaryota</taxon>
        <taxon>Fungi</taxon>
        <taxon>Dikarya</taxon>
        <taxon>Ascomycota</taxon>
        <taxon>Saccharomycotina</taxon>
        <taxon>Pichiomycetes</taxon>
        <taxon>Debaryomycetaceae</taxon>
        <taxon>Candida/Lodderomyces clade</taxon>
        <taxon>Candida</taxon>
    </lineage>
</organism>
<evidence type="ECO:0000259" key="8">
    <source>
        <dbReference type="Pfam" id="PF03561"/>
    </source>
</evidence>
<comment type="similarity">
    <text evidence="2">Belongs to the allantoicase family.</text>
</comment>
<proteinExistence type="inferred from homology"/>
<dbReference type="HAMAP" id="MF_00813">
    <property type="entry name" value="Allantoicase"/>
    <property type="match status" value="1"/>
</dbReference>
<dbReference type="InterPro" id="IPR015908">
    <property type="entry name" value="Allantoicase_dom"/>
</dbReference>
<keyword evidence="5" id="KW-0378">Hydrolase</keyword>
<dbReference type="PANTHER" id="PTHR12045:SF3">
    <property type="entry name" value="INACTIVE ALLANTOICASE-RELATED"/>
    <property type="match status" value="1"/>
</dbReference>
<dbReference type="EMBL" id="CANTUO010000001">
    <property type="protein sequence ID" value="CAI5756781.1"/>
    <property type="molecule type" value="Genomic_DNA"/>
</dbReference>
<comment type="pathway">
    <text evidence="7">Nitrogen metabolism; (S)-allantoin degradation; (S)-ureidoglycolate from allantoate (aminidohydrolase route): step 1/1.</text>
</comment>
<keyword evidence="4" id="KW-0659">Purine metabolism</keyword>
<evidence type="ECO:0000256" key="5">
    <source>
        <dbReference type="ARBA" id="ARBA00022801"/>
    </source>
</evidence>
<accession>A0A9W4X8Z4</accession>
<dbReference type="OrthoDB" id="10266039at2759"/>
<dbReference type="GO" id="GO:0004037">
    <property type="term" value="F:allantoicase activity"/>
    <property type="evidence" value="ECO:0007669"/>
    <property type="project" value="UniProtKB-EC"/>
</dbReference>
<evidence type="ECO:0000256" key="4">
    <source>
        <dbReference type="ARBA" id="ARBA00022631"/>
    </source>
</evidence>
<dbReference type="FunFam" id="2.60.120.260:FF:000059">
    <property type="entry name" value="Probable allantoicase"/>
    <property type="match status" value="1"/>
</dbReference>
<sequence>MGSIYSQEKFQSKIVSQYTDVIGEKLGGKVLSFSDQWFADAENLIKPKAPIRDATRFTYAGAWYDGWETRRHNESEFDYVVFKLGVSSANIIGCEIDTAFFNGNHAPFISVDGLQNYENDETPDDKWEEIIPKFECGPSQKHFFVRDEITSKNYTHIRLKMYPDGGIARFRLYGKVIPVIEKNTISDFASVLNGGVAIKFSDQHFGTADNLLLPGRGHDMSDGWETARSREVGHTDWVIIRLGTPVKLNEIIVDTAHFRGNFPQKINVKATNVKDKTEIESSEWDLIVPDSKTKADQEHSYKVESDKVYSHIKLTIIPDGGVKRIRAFGVIE</sequence>
<evidence type="ECO:0000256" key="1">
    <source>
        <dbReference type="ARBA" id="ARBA00001314"/>
    </source>
</evidence>
<dbReference type="NCBIfam" id="TIGR02961">
    <property type="entry name" value="allantoicase"/>
    <property type="match status" value="1"/>
</dbReference>
<feature type="domain" description="Allantoicase" evidence="8">
    <location>
        <begin position="27"/>
        <end position="176"/>
    </location>
</feature>
<evidence type="ECO:0000313" key="9">
    <source>
        <dbReference type="EMBL" id="CAI5756781.1"/>
    </source>
</evidence>
<dbReference type="InterPro" id="IPR005164">
    <property type="entry name" value="Allantoicase"/>
</dbReference>
<dbReference type="InterPro" id="IPR008979">
    <property type="entry name" value="Galactose-bd-like_sf"/>
</dbReference>
<evidence type="ECO:0000313" key="10">
    <source>
        <dbReference type="Proteomes" id="UP001152885"/>
    </source>
</evidence>
<evidence type="ECO:0000256" key="2">
    <source>
        <dbReference type="ARBA" id="ARBA00009242"/>
    </source>
</evidence>
<protein>
    <recommendedName>
        <fullName evidence="3">allantoicase</fullName>
        <ecNumber evidence="3">3.5.3.4</ecNumber>
    </recommendedName>
</protein>
<dbReference type="GO" id="GO:0006144">
    <property type="term" value="P:purine nucleobase metabolic process"/>
    <property type="evidence" value="ECO:0007669"/>
    <property type="project" value="UniProtKB-KW"/>
</dbReference>
<evidence type="ECO:0000256" key="6">
    <source>
        <dbReference type="ARBA" id="ARBA00056910"/>
    </source>
</evidence>
<dbReference type="Gene3D" id="2.60.120.260">
    <property type="entry name" value="Galactose-binding domain-like"/>
    <property type="match status" value="2"/>
</dbReference>
<name>A0A9W4X8Z4_9ASCO</name>
<keyword evidence="10" id="KW-1185">Reference proteome</keyword>
<dbReference type="PIRSF" id="PIRSF016516">
    <property type="entry name" value="Allantoicase"/>
    <property type="match status" value="1"/>
</dbReference>
<dbReference type="AlphaFoldDB" id="A0A9W4X8Z4"/>
<evidence type="ECO:0000256" key="3">
    <source>
        <dbReference type="ARBA" id="ARBA00012170"/>
    </source>
</evidence>
<dbReference type="SUPFAM" id="SSF49785">
    <property type="entry name" value="Galactose-binding domain-like"/>
    <property type="match status" value="2"/>
</dbReference>
<comment type="catalytic activity">
    <reaction evidence="1">
        <text>allantoate + H2O = (S)-ureidoglycolate + urea</text>
        <dbReference type="Rhea" id="RHEA:11016"/>
        <dbReference type="ChEBI" id="CHEBI:15377"/>
        <dbReference type="ChEBI" id="CHEBI:16199"/>
        <dbReference type="ChEBI" id="CHEBI:17536"/>
        <dbReference type="ChEBI" id="CHEBI:57296"/>
        <dbReference type="EC" id="3.5.3.4"/>
    </reaction>
</comment>
<evidence type="ECO:0000256" key="7">
    <source>
        <dbReference type="ARBA" id="ARBA00060607"/>
    </source>
</evidence>
<dbReference type="EC" id="3.5.3.4" evidence="3"/>
<dbReference type="Proteomes" id="UP001152885">
    <property type="component" value="Unassembled WGS sequence"/>
</dbReference>
<comment type="caution">
    <text evidence="9">The sequence shown here is derived from an EMBL/GenBank/DDBJ whole genome shotgun (WGS) entry which is preliminary data.</text>
</comment>